<dbReference type="EC" id="2.7.1.14" evidence="10"/>
<evidence type="ECO:0000256" key="9">
    <source>
        <dbReference type="ARBA" id="ARBA00057196"/>
    </source>
</evidence>
<evidence type="ECO:0000256" key="1">
    <source>
        <dbReference type="ARBA" id="ARBA00004496"/>
    </source>
</evidence>
<dbReference type="SUPFAM" id="SSF53067">
    <property type="entry name" value="Actin-like ATPase domain"/>
    <property type="match status" value="1"/>
</dbReference>
<keyword evidence="3" id="KW-0963">Cytoplasm</keyword>
<dbReference type="GO" id="GO:0009617">
    <property type="term" value="P:response to bacterium"/>
    <property type="evidence" value="ECO:0007669"/>
    <property type="project" value="UniProtKB-ARBA"/>
</dbReference>
<evidence type="ECO:0000313" key="16">
    <source>
        <dbReference type="Proteomes" id="UP000027135"/>
    </source>
</evidence>
<evidence type="ECO:0000256" key="7">
    <source>
        <dbReference type="ARBA" id="ARBA00022840"/>
    </source>
</evidence>
<dbReference type="OrthoDB" id="10264182at2759"/>
<dbReference type="GO" id="GO:0006091">
    <property type="term" value="P:generation of precursor metabolites and energy"/>
    <property type="evidence" value="ECO:0007669"/>
    <property type="project" value="UniProtKB-ARBA"/>
</dbReference>
<evidence type="ECO:0000313" key="15">
    <source>
        <dbReference type="EMBL" id="KDR08845.1"/>
    </source>
</evidence>
<dbReference type="STRING" id="136037.A0A067QJC1"/>
<feature type="region of interest" description="Disordered" evidence="13">
    <location>
        <begin position="33"/>
        <end position="52"/>
    </location>
</feature>
<dbReference type="GO" id="GO:0006071">
    <property type="term" value="P:glycerol metabolic process"/>
    <property type="evidence" value="ECO:0007669"/>
    <property type="project" value="TreeGrafter"/>
</dbReference>
<dbReference type="GO" id="GO:0050277">
    <property type="term" value="F:sedoheptulokinase activity"/>
    <property type="evidence" value="ECO:0007669"/>
    <property type="project" value="UniProtKB-EC"/>
</dbReference>
<dbReference type="GO" id="GO:0046496">
    <property type="term" value="P:nicotinamide nucleotide metabolic process"/>
    <property type="evidence" value="ECO:0007669"/>
    <property type="project" value="UniProtKB-ARBA"/>
</dbReference>
<dbReference type="OMA" id="TWQDTRC"/>
<evidence type="ECO:0000256" key="5">
    <source>
        <dbReference type="ARBA" id="ARBA00022741"/>
    </source>
</evidence>
<dbReference type="Proteomes" id="UP000027135">
    <property type="component" value="Unassembled WGS sequence"/>
</dbReference>
<dbReference type="GO" id="GO:0005829">
    <property type="term" value="C:cytosol"/>
    <property type="evidence" value="ECO:0007669"/>
    <property type="project" value="TreeGrafter"/>
</dbReference>
<dbReference type="eggNOG" id="KOG2517">
    <property type="taxonomic scope" value="Eukaryota"/>
</dbReference>
<evidence type="ECO:0000256" key="8">
    <source>
        <dbReference type="ARBA" id="ARBA00052736"/>
    </source>
</evidence>
<evidence type="ECO:0000256" key="2">
    <source>
        <dbReference type="ARBA" id="ARBA00009156"/>
    </source>
</evidence>
<comment type="similarity">
    <text evidence="2">Belongs to the FGGY kinase family.</text>
</comment>
<evidence type="ECO:0000256" key="4">
    <source>
        <dbReference type="ARBA" id="ARBA00022679"/>
    </source>
</evidence>
<comment type="catalytic activity">
    <reaction evidence="8">
        <text>sedoheptulose + ATP = D-sedoheptulose 7-phosphate + ADP + H(+)</text>
        <dbReference type="Rhea" id="RHEA:23844"/>
        <dbReference type="ChEBI" id="CHEBI:15378"/>
        <dbReference type="ChEBI" id="CHEBI:16802"/>
        <dbReference type="ChEBI" id="CHEBI:30616"/>
        <dbReference type="ChEBI" id="CHEBI:57483"/>
        <dbReference type="ChEBI" id="CHEBI:456216"/>
        <dbReference type="EC" id="2.7.1.14"/>
    </reaction>
</comment>
<dbReference type="GO" id="GO:1901135">
    <property type="term" value="P:carbohydrate derivative metabolic process"/>
    <property type="evidence" value="ECO:0007669"/>
    <property type="project" value="UniProtKB-ARBA"/>
</dbReference>
<dbReference type="InterPro" id="IPR018484">
    <property type="entry name" value="FGGY_N"/>
</dbReference>
<evidence type="ECO:0000256" key="10">
    <source>
        <dbReference type="ARBA" id="ARBA00066341"/>
    </source>
</evidence>
<dbReference type="Pfam" id="PF00370">
    <property type="entry name" value="FGGY_N"/>
    <property type="match status" value="1"/>
</dbReference>
<keyword evidence="7" id="KW-0067">ATP-binding</keyword>
<gene>
    <name evidence="15" type="ORF">L798_01331</name>
</gene>
<feature type="compositionally biased region" description="Polar residues" evidence="13">
    <location>
        <begin position="33"/>
        <end position="43"/>
    </location>
</feature>
<keyword evidence="4" id="KW-0808">Transferase</keyword>
<keyword evidence="16" id="KW-1185">Reference proteome</keyword>
<evidence type="ECO:0000256" key="3">
    <source>
        <dbReference type="ARBA" id="ARBA00022490"/>
    </source>
</evidence>
<dbReference type="PANTHER" id="PTHR10196:SF67">
    <property type="entry name" value="SEDOHEPTULOKINASE"/>
    <property type="match status" value="1"/>
</dbReference>
<sequence length="472" mass="51423">MAAGEGNLILGIDIGTTSVKVCLVDPNNKQVLSKQTKDTQANVPSDLGSEGNKQDVPKIISALNSCVSRLPKDQLKQVGRIGICGQMHGVMLWSNKEDKKAWDCIETYMGCRFEIPKENVSALYTWQDTRCERSFLDTLPVPQCHLPTYSGYGCATLFWITRNRPDKLERYNRAGTVQDFAVAMLCNLDHPIMSVQNAAGWGYFNTCVAEWNSDILQGASFPTHLLPHIVKSGAIAGTLDRPWYGIPSGTSVGAALGDLQCSVLATMQKPDDAVLNISTSAQLAYVMPPQFEPNIQCPVVTPVEYFPYFDQKYLAVAASLNGGNALAAFVCMLQHWTHELGFNVTQSKIWDTVLSLGGQDCAVSSLRVVPTLLGERHVPEQNASILNVDPGTLGLGQVFQAVCSGLIENLYGMMPRQMLVASNIERIIGIGSALTRNKVLQKQVQEWYKLPVDFMSGGDAAMGAALAVVECQ</sequence>
<proteinExistence type="inferred from homology"/>
<dbReference type="AlphaFoldDB" id="A0A067QJC1"/>
<reference evidence="15 16" key="1">
    <citation type="journal article" date="2014" name="Nat. Commun.">
        <title>Molecular traces of alternative social organization in a termite genome.</title>
        <authorList>
            <person name="Terrapon N."/>
            <person name="Li C."/>
            <person name="Robertson H.M."/>
            <person name="Ji L."/>
            <person name="Meng X."/>
            <person name="Booth W."/>
            <person name="Chen Z."/>
            <person name="Childers C.P."/>
            <person name="Glastad K.M."/>
            <person name="Gokhale K."/>
            <person name="Gowin J."/>
            <person name="Gronenberg W."/>
            <person name="Hermansen R.A."/>
            <person name="Hu H."/>
            <person name="Hunt B.G."/>
            <person name="Huylmans A.K."/>
            <person name="Khalil S.M."/>
            <person name="Mitchell R.D."/>
            <person name="Munoz-Torres M.C."/>
            <person name="Mustard J.A."/>
            <person name="Pan H."/>
            <person name="Reese J.T."/>
            <person name="Scharf M.E."/>
            <person name="Sun F."/>
            <person name="Vogel H."/>
            <person name="Xiao J."/>
            <person name="Yang W."/>
            <person name="Yang Z."/>
            <person name="Yang Z."/>
            <person name="Zhou J."/>
            <person name="Zhu J."/>
            <person name="Brent C.S."/>
            <person name="Elsik C.G."/>
            <person name="Goodisman M.A."/>
            <person name="Liberles D.A."/>
            <person name="Roe R.M."/>
            <person name="Vargo E.L."/>
            <person name="Vilcinskas A."/>
            <person name="Wang J."/>
            <person name="Bornberg-Bauer E."/>
            <person name="Korb J."/>
            <person name="Zhang G."/>
            <person name="Liebig J."/>
        </authorList>
    </citation>
    <scope>NUCLEOTIDE SEQUENCE [LARGE SCALE GENOMIC DNA]</scope>
    <source>
        <tissue evidence="15">Whole organism</tissue>
    </source>
</reference>
<dbReference type="InterPro" id="IPR043129">
    <property type="entry name" value="ATPase_NBD"/>
</dbReference>
<evidence type="ECO:0000256" key="11">
    <source>
        <dbReference type="ARBA" id="ARBA00069425"/>
    </source>
</evidence>
<evidence type="ECO:0000259" key="14">
    <source>
        <dbReference type="Pfam" id="PF00370"/>
    </source>
</evidence>
<dbReference type="PANTHER" id="PTHR10196">
    <property type="entry name" value="SUGAR KINASE"/>
    <property type="match status" value="1"/>
</dbReference>
<dbReference type="InParanoid" id="A0A067QJC1"/>
<comment type="subcellular location">
    <subcellularLocation>
        <location evidence="1">Cytoplasm</location>
    </subcellularLocation>
</comment>
<dbReference type="EMBL" id="KK853292">
    <property type="protein sequence ID" value="KDR08845.1"/>
    <property type="molecule type" value="Genomic_DNA"/>
</dbReference>
<name>A0A067QJC1_ZOONE</name>
<protein>
    <recommendedName>
        <fullName evidence="11">Sedoheptulokinase</fullName>
        <ecNumber evidence="10">2.7.1.14</ecNumber>
    </recommendedName>
    <alternativeName>
        <fullName evidence="12">Carbohydrate kinase-like protein</fullName>
    </alternativeName>
</protein>
<keyword evidence="6 15" id="KW-0418">Kinase</keyword>
<comment type="function">
    <text evidence="9">Acts as a modulator of macrophage activation through control of glucose metabolism.</text>
</comment>
<accession>A0A067QJC1</accession>
<evidence type="ECO:0000256" key="12">
    <source>
        <dbReference type="ARBA" id="ARBA00076706"/>
    </source>
</evidence>
<dbReference type="FunFam" id="3.30.420.40:FF:000111">
    <property type="entry name" value="Sedoheptulokinase"/>
    <property type="match status" value="1"/>
</dbReference>
<keyword evidence="5" id="KW-0547">Nucleotide-binding</keyword>
<dbReference type="GO" id="GO:0071396">
    <property type="term" value="P:cellular response to lipid"/>
    <property type="evidence" value="ECO:0007669"/>
    <property type="project" value="UniProtKB-ARBA"/>
</dbReference>
<organism evidence="15 16">
    <name type="scientific">Zootermopsis nevadensis</name>
    <name type="common">Dampwood termite</name>
    <dbReference type="NCBI Taxonomy" id="136037"/>
    <lineage>
        <taxon>Eukaryota</taxon>
        <taxon>Metazoa</taxon>
        <taxon>Ecdysozoa</taxon>
        <taxon>Arthropoda</taxon>
        <taxon>Hexapoda</taxon>
        <taxon>Insecta</taxon>
        <taxon>Pterygota</taxon>
        <taxon>Neoptera</taxon>
        <taxon>Polyneoptera</taxon>
        <taxon>Dictyoptera</taxon>
        <taxon>Blattodea</taxon>
        <taxon>Blattoidea</taxon>
        <taxon>Termitoidae</taxon>
        <taxon>Termopsidae</taxon>
        <taxon>Zootermopsis</taxon>
    </lineage>
</organism>
<feature type="domain" description="Carbohydrate kinase FGGY N-terminal" evidence="14">
    <location>
        <begin position="8"/>
        <end position="264"/>
    </location>
</feature>
<dbReference type="Gene3D" id="3.30.420.40">
    <property type="match status" value="2"/>
</dbReference>
<dbReference type="GO" id="GO:0006163">
    <property type="term" value="P:purine nucleotide metabolic process"/>
    <property type="evidence" value="ECO:0007669"/>
    <property type="project" value="UniProtKB-ARBA"/>
</dbReference>
<dbReference type="FunFam" id="3.30.420.40:FF:000132">
    <property type="entry name" value="Sedoheptulokinase"/>
    <property type="match status" value="1"/>
</dbReference>
<evidence type="ECO:0000256" key="13">
    <source>
        <dbReference type="SAM" id="MobiDB-lite"/>
    </source>
</evidence>
<dbReference type="CDD" id="cd07777">
    <property type="entry name" value="ASKHA_NBD_FGGY_SHK"/>
    <property type="match status" value="1"/>
</dbReference>
<dbReference type="GO" id="GO:0005524">
    <property type="term" value="F:ATP binding"/>
    <property type="evidence" value="ECO:0007669"/>
    <property type="project" value="UniProtKB-KW"/>
</dbReference>
<dbReference type="GO" id="GO:1901701">
    <property type="term" value="P:cellular response to oxygen-containing compound"/>
    <property type="evidence" value="ECO:0007669"/>
    <property type="project" value="UniProtKB-ARBA"/>
</dbReference>
<evidence type="ECO:0000256" key="6">
    <source>
        <dbReference type="ARBA" id="ARBA00022777"/>
    </source>
</evidence>